<feature type="transmembrane region" description="Helical" evidence="7">
    <location>
        <begin position="554"/>
        <end position="579"/>
    </location>
</feature>
<evidence type="ECO:0000259" key="8">
    <source>
        <dbReference type="Pfam" id="PF01490"/>
    </source>
</evidence>
<feature type="transmembrane region" description="Helical" evidence="7">
    <location>
        <begin position="342"/>
        <end position="363"/>
    </location>
</feature>
<keyword evidence="5 7" id="KW-0472">Membrane</keyword>
<accession>A0AAD4PWY0</accession>
<feature type="transmembrane region" description="Helical" evidence="7">
    <location>
        <begin position="168"/>
        <end position="192"/>
    </location>
</feature>
<feature type="transmembrane region" description="Helical" evidence="7">
    <location>
        <begin position="141"/>
        <end position="162"/>
    </location>
</feature>
<feature type="transmembrane region" description="Helical" evidence="7">
    <location>
        <begin position="375"/>
        <end position="393"/>
    </location>
</feature>
<dbReference type="GeneID" id="70240173"/>
<evidence type="ECO:0000256" key="4">
    <source>
        <dbReference type="ARBA" id="ARBA00022989"/>
    </source>
</evidence>
<feature type="transmembrane region" description="Helical" evidence="7">
    <location>
        <begin position="248"/>
        <end position="264"/>
    </location>
</feature>
<feature type="domain" description="Amino acid transporter transmembrane" evidence="8">
    <location>
        <begin position="135"/>
        <end position="517"/>
    </location>
</feature>
<dbReference type="PANTHER" id="PTHR22950:SF461">
    <property type="entry name" value="AMINO ACID TRANSPORTER TRANSMEMBRANE DOMAIN-CONTAINING PROTEIN"/>
    <property type="match status" value="1"/>
</dbReference>
<comment type="similarity">
    <text evidence="2">Belongs to the amino acid/polyamine transporter 2 family.</text>
</comment>
<feature type="region of interest" description="Disordered" evidence="6">
    <location>
        <begin position="1"/>
        <end position="20"/>
    </location>
</feature>
<dbReference type="AlphaFoldDB" id="A0AAD4PWY0"/>
<feature type="transmembrane region" description="Helical" evidence="7">
    <location>
        <begin position="492"/>
        <end position="516"/>
    </location>
</feature>
<evidence type="ECO:0000256" key="6">
    <source>
        <dbReference type="SAM" id="MobiDB-lite"/>
    </source>
</evidence>
<dbReference type="GO" id="GO:0015179">
    <property type="term" value="F:L-amino acid transmembrane transporter activity"/>
    <property type="evidence" value="ECO:0007669"/>
    <property type="project" value="TreeGrafter"/>
</dbReference>
<proteinExistence type="inferred from homology"/>
<evidence type="ECO:0000256" key="1">
    <source>
        <dbReference type="ARBA" id="ARBA00004141"/>
    </source>
</evidence>
<dbReference type="EMBL" id="JAJTJA010000008">
    <property type="protein sequence ID" value="KAH8695590.1"/>
    <property type="molecule type" value="Genomic_DNA"/>
</dbReference>
<dbReference type="Proteomes" id="UP001201262">
    <property type="component" value="Unassembled WGS sequence"/>
</dbReference>
<name>A0AAD4PWY0_9EURO</name>
<dbReference type="RefSeq" id="XP_046070732.1">
    <property type="nucleotide sequence ID" value="XM_046209886.1"/>
</dbReference>
<dbReference type="InterPro" id="IPR013057">
    <property type="entry name" value="AA_transpt_TM"/>
</dbReference>
<feature type="transmembrane region" description="Helical" evidence="7">
    <location>
        <begin position="276"/>
        <end position="296"/>
    </location>
</feature>
<reference evidence="9" key="1">
    <citation type="submission" date="2021-12" db="EMBL/GenBank/DDBJ databases">
        <title>Convergent genome expansion in fungi linked to evolution of root-endophyte symbiosis.</title>
        <authorList>
            <consortium name="DOE Joint Genome Institute"/>
            <person name="Ke Y.-H."/>
            <person name="Bonito G."/>
            <person name="Liao H.-L."/>
            <person name="Looney B."/>
            <person name="Rojas-Flechas A."/>
            <person name="Nash J."/>
            <person name="Hameed K."/>
            <person name="Schadt C."/>
            <person name="Martin F."/>
            <person name="Crous P.W."/>
            <person name="Miettinen O."/>
            <person name="Magnuson J.K."/>
            <person name="Labbe J."/>
            <person name="Jacobson D."/>
            <person name="Doktycz M.J."/>
            <person name="Veneault-Fourrey C."/>
            <person name="Kuo A."/>
            <person name="Mondo S."/>
            <person name="Calhoun S."/>
            <person name="Riley R."/>
            <person name="Ohm R."/>
            <person name="LaButti K."/>
            <person name="Andreopoulos B."/>
            <person name="Pangilinan J."/>
            <person name="Nolan M."/>
            <person name="Tritt A."/>
            <person name="Clum A."/>
            <person name="Lipzen A."/>
            <person name="Daum C."/>
            <person name="Barry K."/>
            <person name="Grigoriev I.V."/>
            <person name="Vilgalys R."/>
        </authorList>
    </citation>
    <scope>NUCLEOTIDE SEQUENCE</scope>
    <source>
        <strain evidence="9">PMI_201</strain>
    </source>
</reference>
<evidence type="ECO:0000256" key="2">
    <source>
        <dbReference type="ARBA" id="ARBA00008066"/>
    </source>
</evidence>
<organism evidence="9 10">
    <name type="scientific">Talaromyces proteolyticus</name>
    <dbReference type="NCBI Taxonomy" id="1131652"/>
    <lineage>
        <taxon>Eukaryota</taxon>
        <taxon>Fungi</taxon>
        <taxon>Dikarya</taxon>
        <taxon>Ascomycota</taxon>
        <taxon>Pezizomycotina</taxon>
        <taxon>Eurotiomycetes</taxon>
        <taxon>Eurotiomycetidae</taxon>
        <taxon>Eurotiales</taxon>
        <taxon>Trichocomaceae</taxon>
        <taxon>Talaromyces</taxon>
        <taxon>Talaromyces sect. Bacilispori</taxon>
    </lineage>
</organism>
<keyword evidence="3 7" id="KW-0812">Transmembrane</keyword>
<comment type="subcellular location">
    <subcellularLocation>
        <location evidence="1">Membrane</location>
        <topology evidence="1">Multi-pass membrane protein</topology>
    </subcellularLocation>
</comment>
<keyword evidence="4 7" id="KW-1133">Transmembrane helix</keyword>
<keyword evidence="10" id="KW-1185">Reference proteome</keyword>
<evidence type="ECO:0000313" key="9">
    <source>
        <dbReference type="EMBL" id="KAH8695590.1"/>
    </source>
</evidence>
<evidence type="ECO:0000313" key="10">
    <source>
        <dbReference type="Proteomes" id="UP001201262"/>
    </source>
</evidence>
<comment type="caution">
    <text evidence="9">The sequence shown here is derived from an EMBL/GenBank/DDBJ whole genome shotgun (WGS) entry which is preliminary data.</text>
</comment>
<evidence type="ECO:0000256" key="5">
    <source>
        <dbReference type="ARBA" id="ARBA00023136"/>
    </source>
</evidence>
<feature type="transmembrane region" description="Helical" evidence="7">
    <location>
        <begin position="466"/>
        <end position="486"/>
    </location>
</feature>
<dbReference type="Pfam" id="PF01490">
    <property type="entry name" value="Aa_trans"/>
    <property type="match status" value="1"/>
</dbReference>
<feature type="transmembrane region" description="Helical" evidence="7">
    <location>
        <begin position="213"/>
        <end position="236"/>
    </location>
</feature>
<dbReference type="PANTHER" id="PTHR22950">
    <property type="entry name" value="AMINO ACID TRANSPORTER"/>
    <property type="match status" value="1"/>
</dbReference>
<gene>
    <name evidence="9" type="ORF">BGW36DRAFT_204940</name>
</gene>
<evidence type="ECO:0000256" key="7">
    <source>
        <dbReference type="SAM" id="Phobius"/>
    </source>
</evidence>
<dbReference type="GO" id="GO:0016020">
    <property type="term" value="C:membrane"/>
    <property type="evidence" value="ECO:0007669"/>
    <property type="project" value="UniProtKB-SubCell"/>
</dbReference>
<protein>
    <submittedName>
        <fullName evidence="9">Amino acid transporter</fullName>
    </submittedName>
</protein>
<feature type="transmembrane region" description="Helical" evidence="7">
    <location>
        <begin position="413"/>
        <end position="437"/>
    </location>
</feature>
<evidence type="ECO:0000256" key="3">
    <source>
        <dbReference type="ARBA" id="ARBA00022692"/>
    </source>
</evidence>
<sequence length="602" mass="65394">MAQPSSLMQGESGDPRLHTEERQIVEKLEHEREKEFLAQGQNLDGLIRPQQRLIHDPDVSFAEYYHYAQQTRAEEDTQPPAGKTGLIGLLFPSKSGPGAGHGSEDVSKVHVTGDLVQRAVVSDDEWAQASRALRTATQGTAFYLITTDILGPFALPYAIATVGWGPGVALYTVFAALAGYSGYLLWDIFLGLDSYQFPVRSFGDLGFRLYGKYMRFGFSILQGIQLLLNVGLITMSNGGALSQASKEKLCYIVCCLVWALVGYFSGQVRTLQKFGWLANAAVWINILCMLVSMIGAGKYGPNYGSVDSSAGISIDPALVTPVNGTYPPMQSSGGIPASPTGFVGAVGGVMNAVFSYGGSMVFPEFMAEMRKPKDFLWAMWASQAFIYFVYMFYGLFMYGYQGQYVANPSYLGIASYGISTAGNVLAMLSAAIAAALYGNIGLKVLYNNVFVEIFNLPPLTKTSGKILWIGFIPIYWSIAFVIGAAIPNFSALTVVVAAFCILQFTYTFPPLLHIAYKVKRAAIADRGSFDPATSASADKLSFNDYLRYFFSNRWYLNVIHVFYVLGALACAGLGAYSAIESYKSSFASGVTTSFTCKSPFGS</sequence>